<feature type="domain" description="UPF0033" evidence="2">
    <location>
        <begin position="9"/>
        <end position="33"/>
    </location>
</feature>
<dbReference type="InterPro" id="IPR036868">
    <property type="entry name" value="TusA-like_sf"/>
</dbReference>
<evidence type="ECO:0000313" key="3">
    <source>
        <dbReference type="EMBL" id="KUO41107.1"/>
    </source>
</evidence>
<organism evidence="3 4">
    <name type="scientific">Hadarchaeum yellowstonense</name>
    <dbReference type="NCBI Taxonomy" id="1776334"/>
    <lineage>
        <taxon>Archaea</taxon>
        <taxon>Methanobacteriati</taxon>
        <taxon>Candidatus Hadarchaeota</taxon>
        <taxon>Candidatus Hadarchaeia</taxon>
        <taxon>Candidatus Hadarchaeales</taxon>
        <taxon>Candidatus Hadarchaeaceae</taxon>
        <taxon>Candidatus Hadarchaeum</taxon>
    </lineage>
</organism>
<evidence type="ECO:0000259" key="2">
    <source>
        <dbReference type="PROSITE" id="PS01148"/>
    </source>
</evidence>
<dbReference type="PANTHER" id="PTHR33279">
    <property type="entry name" value="SULFUR CARRIER PROTEIN YEDF-RELATED"/>
    <property type="match status" value="1"/>
</dbReference>
<gene>
    <name evidence="3" type="ORF">APZ16_05795</name>
</gene>
<dbReference type="InterPro" id="IPR001455">
    <property type="entry name" value="TusA-like"/>
</dbReference>
<dbReference type="PANTHER" id="PTHR33279:SF6">
    <property type="entry name" value="SULFUR CARRIER PROTEIN YEDF-RELATED"/>
    <property type="match status" value="1"/>
</dbReference>
<reference evidence="3 4" key="1">
    <citation type="journal article" date="2016" name="Nat. Microbiol.">
        <title>Genomic inference of the metabolism of cosmopolitan subsurface Archaea, Hadesarchaea.</title>
        <authorList>
            <person name="Baker B.J."/>
            <person name="Saw J.H."/>
            <person name="Lind A.E."/>
            <person name="Lazar C.S."/>
            <person name="Hinrichs K.-U."/>
            <person name="Teske A.P."/>
            <person name="Ettema T.J."/>
        </authorList>
    </citation>
    <scope>NUCLEOTIDE SEQUENCE [LARGE SCALE GENOMIC DNA]</scope>
</reference>
<dbReference type="AlphaFoldDB" id="A0A147JX43"/>
<dbReference type="STRING" id="1776334.APZ16_05795"/>
<comment type="similarity">
    <text evidence="1">Belongs to the sulfur carrier protein TusA family.</text>
</comment>
<comment type="caution">
    <text evidence="3">The sequence shown here is derived from an EMBL/GenBank/DDBJ whole genome shotgun (WGS) entry which is preliminary data.</text>
</comment>
<proteinExistence type="inferred from homology"/>
<sequence length="77" mass="8664">MGEKPKTKLDCLGLYCPEPVFRTRLELDKLEPGEVLEVLADDPAAAEDIGSLVKHLGHEMLEFTKEGNVLRFLIKKK</sequence>
<dbReference type="SUPFAM" id="SSF64307">
    <property type="entry name" value="SirA-like"/>
    <property type="match status" value="1"/>
</dbReference>
<dbReference type="Proteomes" id="UP000074294">
    <property type="component" value="Unassembled WGS sequence"/>
</dbReference>
<dbReference type="CDD" id="cd00291">
    <property type="entry name" value="SirA_YedF_YeeD"/>
    <property type="match status" value="1"/>
</dbReference>
<accession>A0A147JX43</accession>
<dbReference type="EMBL" id="LQMQ01000028">
    <property type="protein sequence ID" value="KUO41107.1"/>
    <property type="molecule type" value="Genomic_DNA"/>
</dbReference>
<name>A0A147JX43_HADYE</name>
<protein>
    <recommendedName>
        <fullName evidence="2">UPF0033 domain-containing protein</fullName>
    </recommendedName>
</protein>
<dbReference type="PROSITE" id="PS01148">
    <property type="entry name" value="UPF0033"/>
    <property type="match status" value="1"/>
</dbReference>
<dbReference type="Gene3D" id="3.30.110.40">
    <property type="entry name" value="TusA-like domain"/>
    <property type="match status" value="1"/>
</dbReference>
<evidence type="ECO:0000313" key="4">
    <source>
        <dbReference type="Proteomes" id="UP000074294"/>
    </source>
</evidence>
<evidence type="ECO:0000256" key="1">
    <source>
        <dbReference type="ARBA" id="ARBA00008984"/>
    </source>
</evidence>
<dbReference type="Pfam" id="PF01206">
    <property type="entry name" value="TusA"/>
    <property type="match status" value="1"/>
</dbReference>